<gene>
    <name evidence="13" type="ORF">FHU39_002813</name>
</gene>
<comment type="caution">
    <text evidence="13">The sequence shown here is derived from an EMBL/GenBank/DDBJ whole genome shotgun (WGS) entry which is preliminary data.</text>
</comment>
<name>A0A839NC78_9MICO</name>
<dbReference type="AlphaFoldDB" id="A0A839NC78"/>
<feature type="binding site" evidence="10">
    <location>
        <position position="108"/>
    </location>
    <ligand>
        <name>Zn(2+)</name>
        <dbReference type="ChEBI" id="CHEBI:29105"/>
    </ligand>
</feature>
<evidence type="ECO:0000256" key="3">
    <source>
        <dbReference type="ARBA" id="ARBA00011956"/>
    </source>
</evidence>
<evidence type="ECO:0000256" key="8">
    <source>
        <dbReference type="ARBA" id="ARBA00030762"/>
    </source>
</evidence>
<dbReference type="InterPro" id="IPR046457">
    <property type="entry name" value="PMI_typeI_cat"/>
</dbReference>
<keyword evidence="5 10" id="KW-0862">Zinc</keyword>
<evidence type="ECO:0000256" key="6">
    <source>
        <dbReference type="ARBA" id="ARBA00023235"/>
    </source>
</evidence>
<dbReference type="GO" id="GO:0008270">
    <property type="term" value="F:zinc ion binding"/>
    <property type="evidence" value="ECO:0007669"/>
    <property type="project" value="InterPro"/>
</dbReference>
<evidence type="ECO:0000313" key="13">
    <source>
        <dbReference type="EMBL" id="MBB2892795.1"/>
    </source>
</evidence>
<organism evidence="13 14">
    <name type="scientific">Flexivirga oryzae</name>
    <dbReference type="NCBI Taxonomy" id="1794944"/>
    <lineage>
        <taxon>Bacteria</taxon>
        <taxon>Bacillati</taxon>
        <taxon>Actinomycetota</taxon>
        <taxon>Actinomycetes</taxon>
        <taxon>Micrococcales</taxon>
        <taxon>Dermacoccaceae</taxon>
        <taxon>Flexivirga</taxon>
    </lineage>
</organism>
<proteinExistence type="inferred from homology"/>
<accession>A0A839NC78</accession>
<dbReference type="GO" id="GO:0005829">
    <property type="term" value="C:cytosol"/>
    <property type="evidence" value="ECO:0007669"/>
    <property type="project" value="TreeGrafter"/>
</dbReference>
<feature type="domain" description="Phosphomannose isomerase type I catalytic" evidence="11">
    <location>
        <begin position="16"/>
        <end position="146"/>
    </location>
</feature>
<dbReference type="Proteomes" id="UP000559182">
    <property type="component" value="Unassembled WGS sequence"/>
</dbReference>
<sequence length="391" mass="41979">MIEGETVRRQLPVLGKLRPQVKAYAWGSHTVLAELTGRPAPTAEPEAELWMGAHEAAPSGIGEVTLDQLVARDPVQALGPRVARHFDGRFPFLLKILAPQTALSIQAHPDAEQALAAAPGTYVDRWPKPEALLAVTSFEIFAGLRPYDDIRRVVKHLEVPSLAQLLDAVELREDPVATLLTDILRADGERQRTLVDEVVAACSARLSGADAESFDAVLRIARQFPGDIGLVVLLLMVHRVLEPGDYIFVPPGVLHAYVHGTCVELLANSDNIVRAGLTPKPLNIDELLRIVDSDRAMVPERPTPGRIHSFPAEVPHFQLHVVEPAPDPVTLPAADRPRIALALHGSVTLTCGAEALELMPGESCFLGASDGAATVRGTGTLYLATSGLANS</sequence>
<dbReference type="RefSeq" id="WP_183321195.1">
    <property type="nucleotide sequence ID" value="NZ_JACHVQ010000002.1"/>
</dbReference>
<evidence type="ECO:0000256" key="7">
    <source>
        <dbReference type="ARBA" id="ARBA00029741"/>
    </source>
</evidence>
<comment type="similarity">
    <text evidence="2">Belongs to the mannose-6-phosphate isomerase type 1 family.</text>
</comment>
<dbReference type="GO" id="GO:0005975">
    <property type="term" value="P:carbohydrate metabolic process"/>
    <property type="evidence" value="ECO:0007669"/>
    <property type="project" value="InterPro"/>
</dbReference>
<evidence type="ECO:0000256" key="2">
    <source>
        <dbReference type="ARBA" id="ARBA00010772"/>
    </source>
</evidence>
<evidence type="ECO:0000313" key="14">
    <source>
        <dbReference type="Proteomes" id="UP000559182"/>
    </source>
</evidence>
<dbReference type="Pfam" id="PF21621">
    <property type="entry name" value="MPI_cupin_dom"/>
    <property type="match status" value="1"/>
</dbReference>
<dbReference type="EC" id="5.3.1.8" evidence="3"/>
<keyword evidence="14" id="KW-1185">Reference proteome</keyword>
<feature type="domain" description="Mannose-6-phosphate isomerase cupin" evidence="12">
    <location>
        <begin position="308"/>
        <end position="381"/>
    </location>
</feature>
<dbReference type="SUPFAM" id="SSF51182">
    <property type="entry name" value="RmlC-like cupins"/>
    <property type="match status" value="1"/>
</dbReference>
<dbReference type="GO" id="GO:0004476">
    <property type="term" value="F:mannose-6-phosphate isomerase activity"/>
    <property type="evidence" value="ECO:0007669"/>
    <property type="project" value="UniProtKB-EC"/>
</dbReference>
<feature type="binding site" evidence="10">
    <location>
        <position position="255"/>
    </location>
    <ligand>
        <name>Zn(2+)</name>
        <dbReference type="ChEBI" id="CHEBI:29105"/>
    </ligand>
</feature>
<evidence type="ECO:0000259" key="11">
    <source>
        <dbReference type="Pfam" id="PF20511"/>
    </source>
</evidence>
<evidence type="ECO:0000256" key="10">
    <source>
        <dbReference type="PIRSR" id="PIRSR001480-2"/>
    </source>
</evidence>
<dbReference type="InterPro" id="IPR049071">
    <property type="entry name" value="MPI_cupin_dom"/>
</dbReference>
<dbReference type="NCBIfam" id="TIGR00218">
    <property type="entry name" value="manA"/>
    <property type="match status" value="1"/>
</dbReference>
<dbReference type="Pfam" id="PF20511">
    <property type="entry name" value="PMI_typeI_cat"/>
    <property type="match status" value="1"/>
</dbReference>
<feature type="binding site" evidence="10">
    <location>
        <position position="106"/>
    </location>
    <ligand>
        <name>Zn(2+)</name>
        <dbReference type="ChEBI" id="CHEBI:29105"/>
    </ligand>
</feature>
<dbReference type="PANTHER" id="PTHR10309">
    <property type="entry name" value="MANNOSE-6-PHOSPHATE ISOMERASE"/>
    <property type="match status" value="1"/>
</dbReference>
<evidence type="ECO:0000256" key="5">
    <source>
        <dbReference type="ARBA" id="ARBA00022833"/>
    </source>
</evidence>
<dbReference type="InterPro" id="IPR001250">
    <property type="entry name" value="Man6P_Isoase-1"/>
</dbReference>
<dbReference type="PRINTS" id="PR00714">
    <property type="entry name" value="MAN6PISMRASE"/>
</dbReference>
<reference evidence="13 14" key="1">
    <citation type="submission" date="2020-08" db="EMBL/GenBank/DDBJ databases">
        <title>Sequencing the genomes of 1000 actinobacteria strains.</title>
        <authorList>
            <person name="Klenk H.-P."/>
        </authorList>
    </citation>
    <scope>NUCLEOTIDE SEQUENCE [LARGE SCALE GENOMIC DNA]</scope>
    <source>
        <strain evidence="13 14">DSM 105369</strain>
    </source>
</reference>
<evidence type="ECO:0000256" key="4">
    <source>
        <dbReference type="ARBA" id="ARBA00022723"/>
    </source>
</evidence>
<dbReference type="GO" id="GO:0009298">
    <property type="term" value="P:GDP-mannose biosynthetic process"/>
    <property type="evidence" value="ECO:0007669"/>
    <property type="project" value="InterPro"/>
</dbReference>
<keyword evidence="4 10" id="KW-0479">Metal-binding</keyword>
<dbReference type="Gene3D" id="2.60.120.10">
    <property type="entry name" value="Jelly Rolls"/>
    <property type="match status" value="2"/>
</dbReference>
<feature type="active site" evidence="9">
    <location>
        <position position="274"/>
    </location>
</feature>
<dbReference type="Gene3D" id="1.10.441.10">
    <property type="entry name" value="Phosphomannose Isomerase, domain 2"/>
    <property type="match status" value="1"/>
</dbReference>
<feature type="binding site" evidence="10">
    <location>
        <position position="130"/>
    </location>
    <ligand>
        <name>Zn(2+)</name>
        <dbReference type="ChEBI" id="CHEBI:29105"/>
    </ligand>
</feature>
<dbReference type="CDD" id="cd07011">
    <property type="entry name" value="cupin_PMI_type_I_N"/>
    <property type="match status" value="1"/>
</dbReference>
<dbReference type="PIRSF" id="PIRSF001480">
    <property type="entry name" value="Mannose-6-phosphate_isomerase"/>
    <property type="match status" value="1"/>
</dbReference>
<dbReference type="PANTHER" id="PTHR10309:SF0">
    <property type="entry name" value="MANNOSE-6-PHOSPHATE ISOMERASE"/>
    <property type="match status" value="1"/>
</dbReference>
<dbReference type="EMBL" id="JACHVQ010000002">
    <property type="protein sequence ID" value="MBB2892795.1"/>
    <property type="molecule type" value="Genomic_DNA"/>
</dbReference>
<dbReference type="InterPro" id="IPR011051">
    <property type="entry name" value="RmlC_Cupin_sf"/>
</dbReference>
<evidence type="ECO:0000256" key="1">
    <source>
        <dbReference type="ARBA" id="ARBA00000757"/>
    </source>
</evidence>
<evidence type="ECO:0000256" key="9">
    <source>
        <dbReference type="PIRSR" id="PIRSR001480-1"/>
    </source>
</evidence>
<dbReference type="InterPro" id="IPR016305">
    <property type="entry name" value="Mannose-6-P_Isomerase"/>
</dbReference>
<dbReference type="InterPro" id="IPR014710">
    <property type="entry name" value="RmlC-like_jellyroll"/>
</dbReference>
<comment type="cofactor">
    <cofactor evidence="10">
        <name>Zn(2+)</name>
        <dbReference type="ChEBI" id="CHEBI:29105"/>
    </cofactor>
    <text evidence="10">Binds 1 zinc ion per subunit.</text>
</comment>
<keyword evidence="6 13" id="KW-0413">Isomerase</keyword>
<protein>
    <recommendedName>
        <fullName evidence="3">mannose-6-phosphate isomerase</fullName>
        <ecNumber evidence="3">5.3.1.8</ecNumber>
    </recommendedName>
    <alternativeName>
        <fullName evidence="7">Phosphohexomutase</fullName>
    </alternativeName>
    <alternativeName>
        <fullName evidence="8">Phosphomannose isomerase</fullName>
    </alternativeName>
</protein>
<evidence type="ECO:0000259" key="12">
    <source>
        <dbReference type="Pfam" id="PF21621"/>
    </source>
</evidence>
<comment type="catalytic activity">
    <reaction evidence="1">
        <text>D-mannose 6-phosphate = D-fructose 6-phosphate</text>
        <dbReference type="Rhea" id="RHEA:12356"/>
        <dbReference type="ChEBI" id="CHEBI:58735"/>
        <dbReference type="ChEBI" id="CHEBI:61527"/>
        <dbReference type="EC" id="5.3.1.8"/>
    </reaction>
</comment>